<accession>A0A1G2T7M7</accession>
<dbReference type="InterPro" id="IPR026350">
    <property type="entry name" value="GxxExxY"/>
</dbReference>
<name>A0A1G2T7M7_9BACT</name>
<dbReference type="Proteomes" id="UP000179264">
    <property type="component" value="Unassembled WGS sequence"/>
</dbReference>
<protein>
    <recommendedName>
        <fullName evidence="3">GxxExxY protein</fullName>
    </recommendedName>
</protein>
<gene>
    <name evidence="1" type="ORF">A2W58_02910</name>
</gene>
<dbReference type="EMBL" id="MHVL01000026">
    <property type="protein sequence ID" value="OHA93172.1"/>
    <property type="molecule type" value="Genomic_DNA"/>
</dbReference>
<evidence type="ECO:0008006" key="3">
    <source>
        <dbReference type="Google" id="ProtNLM"/>
    </source>
</evidence>
<evidence type="ECO:0000313" key="2">
    <source>
        <dbReference type="Proteomes" id="UP000179264"/>
    </source>
</evidence>
<dbReference type="NCBIfam" id="TIGR04256">
    <property type="entry name" value="GxxExxY"/>
    <property type="match status" value="1"/>
</dbReference>
<proteinExistence type="predicted"/>
<organism evidence="1 2">
    <name type="scientific">Candidatus Zambryskibacteria bacterium RIFCSPHIGHO2_02_38_10.5</name>
    <dbReference type="NCBI Taxonomy" id="1802742"/>
    <lineage>
        <taxon>Bacteria</taxon>
        <taxon>Candidatus Zambryskiibacteriota</taxon>
    </lineage>
</organism>
<evidence type="ECO:0000313" key="1">
    <source>
        <dbReference type="EMBL" id="OHA93172.1"/>
    </source>
</evidence>
<comment type="caution">
    <text evidence="1">The sequence shown here is derived from an EMBL/GenBank/DDBJ whole genome shotgun (WGS) entry which is preliminary data.</text>
</comment>
<dbReference type="Pfam" id="PF13366">
    <property type="entry name" value="PDDEXK_3"/>
    <property type="match status" value="1"/>
</dbReference>
<dbReference type="AlphaFoldDB" id="A0A1G2T7M7"/>
<reference evidence="1 2" key="1">
    <citation type="journal article" date="2016" name="Nat. Commun.">
        <title>Thousands of microbial genomes shed light on interconnected biogeochemical processes in an aquifer system.</title>
        <authorList>
            <person name="Anantharaman K."/>
            <person name="Brown C.T."/>
            <person name="Hug L.A."/>
            <person name="Sharon I."/>
            <person name="Castelle C.J."/>
            <person name="Probst A.J."/>
            <person name="Thomas B.C."/>
            <person name="Singh A."/>
            <person name="Wilkins M.J."/>
            <person name="Karaoz U."/>
            <person name="Brodie E.L."/>
            <person name="Williams K.H."/>
            <person name="Hubbard S.S."/>
            <person name="Banfield J.F."/>
        </authorList>
    </citation>
    <scope>NUCLEOTIDE SEQUENCE [LARGE SCALE GENOMIC DNA]</scope>
</reference>
<sequence>MYPELSYQIVGILFNAHKELGMYAREKQYGDYIEKALKENGVICEREFDIGGSGNIVDFLIENKIVLELKTVKEMPQDNFRQIQNYLQQTKKRLGILVNFQESHLQPKRIIRIDNV</sequence>